<dbReference type="AlphaFoldDB" id="A0AA88U6B6"/>
<name>A0AA88U6B6_9TELE</name>
<dbReference type="Gene3D" id="1.20.58.60">
    <property type="match status" value="1"/>
</dbReference>
<evidence type="ECO:0000259" key="2">
    <source>
        <dbReference type="Pfam" id="PF23160"/>
    </source>
</evidence>
<dbReference type="EMBL" id="JAUYZG010000002">
    <property type="protein sequence ID" value="KAK2914441.1"/>
    <property type="molecule type" value="Genomic_DNA"/>
</dbReference>
<proteinExistence type="inferred from homology"/>
<gene>
    <name evidence="3" type="ORF">Q8A67_002840</name>
</gene>
<evidence type="ECO:0000313" key="4">
    <source>
        <dbReference type="Proteomes" id="UP001187343"/>
    </source>
</evidence>
<comment type="similarity">
    <text evidence="1">Belongs to the plakin or cytolinker family.</text>
</comment>
<accession>A0AA88U6B6</accession>
<organism evidence="3 4">
    <name type="scientific">Cirrhinus molitorella</name>
    <name type="common">mud carp</name>
    <dbReference type="NCBI Taxonomy" id="172907"/>
    <lineage>
        <taxon>Eukaryota</taxon>
        <taxon>Metazoa</taxon>
        <taxon>Chordata</taxon>
        <taxon>Craniata</taxon>
        <taxon>Vertebrata</taxon>
        <taxon>Euteleostomi</taxon>
        <taxon>Actinopterygii</taxon>
        <taxon>Neopterygii</taxon>
        <taxon>Teleostei</taxon>
        <taxon>Ostariophysi</taxon>
        <taxon>Cypriniformes</taxon>
        <taxon>Cyprinidae</taxon>
        <taxon>Labeoninae</taxon>
        <taxon>Labeonini</taxon>
        <taxon>Cirrhinus</taxon>
    </lineage>
</organism>
<evidence type="ECO:0000256" key="1">
    <source>
        <dbReference type="ARBA" id="ARBA00009109"/>
    </source>
</evidence>
<dbReference type="InterPro" id="IPR055419">
    <property type="entry name" value="Spectrin_PEPL/EVPL"/>
</dbReference>
<comment type="caution">
    <text evidence="3">The sequence shown here is derived from an EMBL/GenBank/DDBJ whole genome shotgun (WGS) entry which is preliminary data.</text>
</comment>
<dbReference type="Proteomes" id="UP001187343">
    <property type="component" value="Unassembled WGS sequence"/>
</dbReference>
<evidence type="ECO:0000313" key="3">
    <source>
        <dbReference type="EMBL" id="KAK2914441.1"/>
    </source>
</evidence>
<keyword evidence="4" id="KW-1185">Reference proteome</keyword>
<feature type="domain" description="Periplakin/Envoplakin N-terminal" evidence="2">
    <location>
        <begin position="24"/>
        <end position="97"/>
    </location>
</feature>
<sequence>MGSTIETLLTNSVLCFSTNSAPVDTDIRKINEGRLPLYQRDINKTILDSIELLNSLDEDAAEAFRLQHPQSEMIEEDIKQLRERAMKLHEEHDRIYNCTTTFNWEKKTDEKLYPNMPFFISF</sequence>
<reference evidence="3" key="1">
    <citation type="submission" date="2023-08" db="EMBL/GenBank/DDBJ databases">
        <title>Chromosome-level Genome Assembly of mud carp (Cirrhinus molitorella).</title>
        <authorList>
            <person name="Liu H."/>
        </authorList>
    </citation>
    <scope>NUCLEOTIDE SEQUENCE</scope>
    <source>
        <strain evidence="3">Prfri</strain>
        <tissue evidence="3">Muscle</tissue>
    </source>
</reference>
<protein>
    <recommendedName>
        <fullName evidence="2">Periplakin/Envoplakin N-terminal domain-containing protein</fullName>
    </recommendedName>
</protein>
<dbReference type="Pfam" id="PF23160">
    <property type="entry name" value="Spectrin_1st_PEPL"/>
    <property type="match status" value="1"/>
</dbReference>